<reference evidence="7 8" key="1">
    <citation type="submission" date="2017-09" db="EMBL/GenBank/DDBJ databases">
        <title>Bacterial strain isolated from the female urinary microbiota.</title>
        <authorList>
            <person name="Thomas-White K."/>
            <person name="Kumar N."/>
            <person name="Forster S."/>
            <person name="Putonti C."/>
            <person name="Lawley T."/>
            <person name="Wolfe A.J."/>
        </authorList>
    </citation>
    <scope>NUCLEOTIDE SEQUENCE [LARGE SCALE GENOMIC DNA]</scope>
    <source>
        <strain evidence="7 8">UMB0204</strain>
    </source>
</reference>
<feature type="binding site" evidence="6">
    <location>
        <position position="262"/>
    </location>
    <ligand>
        <name>substrate</name>
    </ligand>
</feature>
<dbReference type="Gene3D" id="3.40.710.10">
    <property type="entry name" value="DD-peptidase/beta-lactamase superfamily"/>
    <property type="match status" value="1"/>
</dbReference>
<dbReference type="GO" id="GO:0006543">
    <property type="term" value="P:L-glutamine catabolic process"/>
    <property type="evidence" value="ECO:0007669"/>
    <property type="project" value="TreeGrafter"/>
</dbReference>
<dbReference type="PANTHER" id="PTHR12544">
    <property type="entry name" value="GLUTAMINASE"/>
    <property type="match status" value="1"/>
</dbReference>
<keyword evidence="6" id="KW-0007">Acetylation</keyword>
<dbReference type="GO" id="GO:0006537">
    <property type="term" value="P:glutamate biosynthetic process"/>
    <property type="evidence" value="ECO:0007669"/>
    <property type="project" value="TreeGrafter"/>
</dbReference>
<feature type="binding site" evidence="6">
    <location>
        <position position="116"/>
    </location>
    <ligand>
        <name>substrate</name>
    </ligand>
</feature>
<evidence type="ECO:0000256" key="3">
    <source>
        <dbReference type="ARBA" id="ARBA00012918"/>
    </source>
</evidence>
<feature type="binding site" evidence="6">
    <location>
        <position position="68"/>
    </location>
    <ligand>
        <name>substrate</name>
    </ligand>
</feature>
<evidence type="ECO:0000256" key="5">
    <source>
        <dbReference type="ARBA" id="ARBA00049534"/>
    </source>
</evidence>
<evidence type="ECO:0000313" key="8">
    <source>
        <dbReference type="Proteomes" id="UP000235658"/>
    </source>
</evidence>
<dbReference type="RefSeq" id="WP_102198454.1">
    <property type="nucleotide sequence ID" value="NZ_PNHP01000007.1"/>
</dbReference>
<dbReference type="Pfam" id="PF04960">
    <property type="entry name" value="Glutaminase"/>
    <property type="match status" value="1"/>
</dbReference>
<dbReference type="NCBIfam" id="TIGR03814">
    <property type="entry name" value="Gln_ase"/>
    <property type="match status" value="1"/>
</dbReference>
<keyword evidence="4 6" id="KW-0378">Hydrolase</keyword>
<evidence type="ECO:0000256" key="2">
    <source>
        <dbReference type="ARBA" id="ARBA00011881"/>
    </source>
</evidence>
<dbReference type="GeneID" id="84579194"/>
<proteinExistence type="inferred from homology"/>
<name>A0A2N6UH09_9FIRM</name>
<evidence type="ECO:0000313" key="7">
    <source>
        <dbReference type="EMBL" id="PMC80794.1"/>
    </source>
</evidence>
<sequence length="309" mass="34294">MFMKREDIEVKIEECIDKAKRYKGVGEVASYIPELKNVDEDSFALSIVTTSGDVYNFGESEKIFSVQSISKVFTLMMALKDNTIEEVFSKVGTEPTRYEFNSLIPIDQRAANPFINAGAITTTSMIFGENKEEKFNRVMELIRQMSQNSEFTFMKDIYESEISTTDRNRAIAYYLKSKNIFDQNADEVLDLYVRICSIGANVESLAKFGAILANEGFDIYSSNLIVPQNIVQMTIAQMASCGMYETSGEYLMKVGIPSKSGVGGGILGIVPNKCGICVYSPRLDKSGNSVVGKNLLKILSADLGLNIFL</sequence>
<feature type="binding site" evidence="6">
    <location>
        <position position="168"/>
    </location>
    <ligand>
        <name>substrate</name>
    </ligand>
</feature>
<dbReference type="HAMAP" id="MF_00313">
    <property type="entry name" value="Glutaminase"/>
    <property type="match status" value="1"/>
</dbReference>
<dbReference type="PANTHER" id="PTHR12544:SF29">
    <property type="entry name" value="GLUTAMINASE"/>
    <property type="match status" value="1"/>
</dbReference>
<dbReference type="InterPro" id="IPR015868">
    <property type="entry name" value="Glutaminase"/>
</dbReference>
<comment type="subunit">
    <text evidence="2 6">Homotetramer.</text>
</comment>
<dbReference type="SUPFAM" id="SSF56601">
    <property type="entry name" value="beta-lactamase/transpeptidase-like"/>
    <property type="match status" value="1"/>
</dbReference>
<feature type="binding site" evidence="6">
    <location>
        <position position="192"/>
    </location>
    <ligand>
        <name>substrate</name>
    </ligand>
</feature>
<comment type="catalytic activity">
    <reaction evidence="5 6">
        <text>L-glutamine + H2O = L-glutamate + NH4(+)</text>
        <dbReference type="Rhea" id="RHEA:15889"/>
        <dbReference type="ChEBI" id="CHEBI:15377"/>
        <dbReference type="ChEBI" id="CHEBI:28938"/>
        <dbReference type="ChEBI" id="CHEBI:29985"/>
        <dbReference type="ChEBI" id="CHEBI:58359"/>
        <dbReference type="EC" id="3.5.1.2"/>
    </reaction>
</comment>
<evidence type="ECO:0000256" key="4">
    <source>
        <dbReference type="ARBA" id="ARBA00022801"/>
    </source>
</evidence>
<dbReference type="AlphaFoldDB" id="A0A2N6UH09"/>
<dbReference type="GO" id="GO:0004359">
    <property type="term" value="F:glutaminase activity"/>
    <property type="evidence" value="ECO:0007669"/>
    <property type="project" value="UniProtKB-UniRule"/>
</dbReference>
<protein>
    <recommendedName>
        <fullName evidence="3 6">Glutaminase</fullName>
        <ecNumber evidence="3 6">3.5.1.2</ecNumber>
    </recommendedName>
</protein>
<comment type="similarity">
    <text evidence="1 6">Belongs to the glutaminase family.</text>
</comment>
<evidence type="ECO:0000256" key="1">
    <source>
        <dbReference type="ARBA" id="ARBA00011076"/>
    </source>
</evidence>
<organism evidence="7 8">
    <name type="scientific">Anaerococcus hydrogenalis</name>
    <dbReference type="NCBI Taxonomy" id="33029"/>
    <lineage>
        <taxon>Bacteria</taxon>
        <taxon>Bacillati</taxon>
        <taxon>Bacillota</taxon>
        <taxon>Tissierellia</taxon>
        <taxon>Tissierellales</taxon>
        <taxon>Peptoniphilaceae</taxon>
        <taxon>Anaerococcus</taxon>
    </lineage>
</organism>
<comment type="caution">
    <text evidence="7">The sequence shown here is derived from an EMBL/GenBank/DDBJ whole genome shotgun (WGS) entry which is preliminary data.</text>
</comment>
<dbReference type="InterPro" id="IPR012338">
    <property type="entry name" value="Beta-lactam/transpept-like"/>
</dbReference>
<dbReference type="FunFam" id="3.40.710.10:FF:000005">
    <property type="entry name" value="Glutaminase"/>
    <property type="match status" value="1"/>
</dbReference>
<gene>
    <name evidence="6 7" type="primary">glsA</name>
    <name evidence="7" type="ORF">CJ192_08355</name>
</gene>
<dbReference type="Proteomes" id="UP000235658">
    <property type="component" value="Unassembled WGS sequence"/>
</dbReference>
<feature type="binding site" evidence="6">
    <location>
        <position position="244"/>
    </location>
    <ligand>
        <name>substrate</name>
    </ligand>
</feature>
<evidence type="ECO:0000256" key="6">
    <source>
        <dbReference type="HAMAP-Rule" id="MF_00313"/>
    </source>
</evidence>
<dbReference type="EMBL" id="PNHP01000007">
    <property type="protein sequence ID" value="PMC80794.1"/>
    <property type="molecule type" value="Genomic_DNA"/>
</dbReference>
<dbReference type="EC" id="3.5.1.2" evidence="3 6"/>
<accession>A0A2N6UH09</accession>
<feature type="binding site" evidence="6">
    <location>
        <position position="161"/>
    </location>
    <ligand>
        <name>substrate</name>
    </ligand>
</feature>